<dbReference type="InterPro" id="IPR005804">
    <property type="entry name" value="FA_desaturase_dom"/>
</dbReference>
<feature type="transmembrane region" description="Helical" evidence="1">
    <location>
        <begin position="12"/>
        <end position="32"/>
    </location>
</feature>
<evidence type="ECO:0000256" key="1">
    <source>
        <dbReference type="SAM" id="Phobius"/>
    </source>
</evidence>
<dbReference type="CDD" id="cd01060">
    <property type="entry name" value="Membrane-FADS-like"/>
    <property type="match status" value="1"/>
</dbReference>
<organism evidence="3 4">
    <name type="scientific">Thalassospira profundimaris</name>
    <dbReference type="NCBI Taxonomy" id="502049"/>
    <lineage>
        <taxon>Bacteria</taxon>
        <taxon>Pseudomonadati</taxon>
        <taxon>Pseudomonadota</taxon>
        <taxon>Alphaproteobacteria</taxon>
        <taxon>Rhodospirillales</taxon>
        <taxon>Thalassospiraceae</taxon>
        <taxon>Thalassospira</taxon>
    </lineage>
</organism>
<keyword evidence="1" id="KW-0812">Transmembrane</keyword>
<reference evidence="3 4" key="1">
    <citation type="submission" date="2014-07" db="EMBL/GenBank/DDBJ databases">
        <title>Draft genome sequence of Thalassospira profundimaris 35.</title>
        <authorList>
            <person name="Lai Q."/>
            <person name="Shao Z."/>
        </authorList>
    </citation>
    <scope>NUCLEOTIDE SEQUENCE [LARGE SCALE GENOMIC DNA]</scope>
    <source>
        <strain evidence="3 4">35</strain>
    </source>
</reference>
<feature type="domain" description="Fatty acid desaturase" evidence="2">
    <location>
        <begin position="40"/>
        <end position="293"/>
    </location>
</feature>
<evidence type="ECO:0000313" key="4">
    <source>
        <dbReference type="Proteomes" id="UP000253226"/>
    </source>
</evidence>
<dbReference type="GO" id="GO:0006629">
    <property type="term" value="P:lipid metabolic process"/>
    <property type="evidence" value="ECO:0007669"/>
    <property type="project" value="InterPro"/>
</dbReference>
<dbReference type="Proteomes" id="UP000253226">
    <property type="component" value="Unassembled WGS sequence"/>
</dbReference>
<feature type="transmembrane region" description="Helical" evidence="1">
    <location>
        <begin position="122"/>
        <end position="140"/>
    </location>
</feature>
<dbReference type="AlphaFoldDB" id="A0A367VZM6"/>
<keyword evidence="1" id="KW-0472">Membrane</keyword>
<name>A0A367VZM6_9PROT</name>
<evidence type="ECO:0000313" key="3">
    <source>
        <dbReference type="EMBL" id="RCK31801.1"/>
    </source>
</evidence>
<evidence type="ECO:0000259" key="2">
    <source>
        <dbReference type="Pfam" id="PF00487"/>
    </source>
</evidence>
<dbReference type="RefSeq" id="WP_114104098.1">
    <property type="nucleotide sequence ID" value="NZ_JPWF01000018.1"/>
</dbReference>
<feature type="transmembrane region" description="Helical" evidence="1">
    <location>
        <begin position="180"/>
        <end position="198"/>
    </location>
</feature>
<proteinExistence type="predicted"/>
<dbReference type="Pfam" id="PF00487">
    <property type="entry name" value="FA_desaturase"/>
    <property type="match status" value="1"/>
</dbReference>
<comment type="caution">
    <text evidence="3">The sequence shown here is derived from an EMBL/GenBank/DDBJ whole genome shotgun (WGS) entry which is preliminary data.</text>
</comment>
<sequence>MIDKSFFQVKPAIYFRDLLAAMAMCVGGFTLTIYTSDFLYLAGYVLCVIGLHRAGIFGHELAHRPNSKALRVFYWFWHVTIGCIIMVPSARFAQPHKIHHQTGTFRTDKDPQYLLVRSNPKLAVFVLLILPFVTPLYGTFQTLITSIGGMELEERIDRFSQKYLNFSTSTPVPDAKKNEVVWLSRLSLLYLIALVWFLPQFVGIVYAVLVGAWLLIVLRIPLEHELERHAESSSSDDQMYDSFTIESPIAVIIQPIGFRYHTAHHMYPGVPYHNLPALHEHLKATIPAYNNSVVSSYWDLIKGPKYQKKQLLEQEQKV</sequence>
<feature type="transmembrane region" description="Helical" evidence="1">
    <location>
        <begin position="69"/>
        <end position="87"/>
    </location>
</feature>
<dbReference type="OrthoDB" id="9792534at2"/>
<keyword evidence="1" id="KW-1133">Transmembrane helix</keyword>
<feature type="transmembrane region" description="Helical" evidence="1">
    <location>
        <begin position="38"/>
        <end position="57"/>
    </location>
</feature>
<gene>
    <name evidence="3" type="ORF">TH19_20505</name>
</gene>
<protein>
    <recommendedName>
        <fullName evidence="2">Fatty acid desaturase domain-containing protein</fullName>
    </recommendedName>
</protein>
<dbReference type="EMBL" id="JPWF01000018">
    <property type="protein sequence ID" value="RCK31801.1"/>
    <property type="molecule type" value="Genomic_DNA"/>
</dbReference>
<accession>A0A367VZM6</accession>